<feature type="domain" description="NAD-dependent epimerase/dehydratase" evidence="1">
    <location>
        <begin position="5"/>
        <end position="222"/>
    </location>
</feature>
<evidence type="ECO:0000259" key="1">
    <source>
        <dbReference type="Pfam" id="PF01370"/>
    </source>
</evidence>
<dbReference type="InterPro" id="IPR051783">
    <property type="entry name" value="NAD(P)-dependent_oxidoreduct"/>
</dbReference>
<dbReference type="PANTHER" id="PTHR48079:SF9">
    <property type="entry name" value="PUTATIVE-RELATED"/>
    <property type="match status" value="1"/>
</dbReference>
<dbReference type="GO" id="GO:0004029">
    <property type="term" value="F:aldehyde dehydrogenase (NAD+) activity"/>
    <property type="evidence" value="ECO:0007669"/>
    <property type="project" value="TreeGrafter"/>
</dbReference>
<evidence type="ECO:0000313" key="2">
    <source>
        <dbReference type="EMBL" id="QPG76597.1"/>
    </source>
</evidence>
<proteinExistence type="predicted"/>
<sequence>MTRSIFVTGATGLVGRHTVDLLLKEGYHVTGLARSDASEKALKDKGCEVIRGDLEDIEALKKGASESDGVIHLAFIHKFEEFEKCALIDRAASAAMLSVLEGTDKPFINVTGTLALTEESGKPTDEDSPYVEHPGFGFRSETERQVLAYASKGVRVMSVRFAPTVHGKDDHGFIPILSGIAQKLGYSFYIGEGKSVWPAVNVDDTALLLLLVLKKGKAGKIYHSVDESGVSWKVIAEAIGKKHNLPAKSITFEEGQKVLGFFAGVIAFGEPSSSEKTQKELGWKPTHATLVEDIAEFY</sequence>
<keyword evidence="3" id="KW-1185">Reference proteome</keyword>
<accession>A0A875RWZ3</accession>
<dbReference type="Pfam" id="PF01370">
    <property type="entry name" value="Epimerase"/>
    <property type="match status" value="1"/>
</dbReference>
<gene>
    <name evidence="2" type="ORF">FOA43_003989</name>
</gene>
<dbReference type="Gene3D" id="3.40.50.720">
    <property type="entry name" value="NAD(P)-binding Rossmann-like Domain"/>
    <property type="match status" value="1"/>
</dbReference>
<reference evidence="2" key="1">
    <citation type="submission" date="2020-10" db="EMBL/GenBank/DDBJ databases">
        <authorList>
            <person name="Roach M.J.R."/>
        </authorList>
    </citation>
    <scope>NUCLEOTIDE SEQUENCE</scope>
    <source>
        <strain evidence="2">CBS 1945</strain>
    </source>
</reference>
<dbReference type="EMBL" id="CP064815">
    <property type="protein sequence ID" value="QPG76597.1"/>
    <property type="molecule type" value="Genomic_DNA"/>
</dbReference>
<dbReference type="GO" id="GO:0005737">
    <property type="term" value="C:cytoplasm"/>
    <property type="evidence" value="ECO:0007669"/>
    <property type="project" value="TreeGrafter"/>
</dbReference>
<organism evidence="2 3">
    <name type="scientific">Eeniella nana</name>
    <name type="common">Yeast</name>
    <name type="synonym">Brettanomyces nanus</name>
    <dbReference type="NCBI Taxonomy" id="13502"/>
    <lineage>
        <taxon>Eukaryota</taxon>
        <taxon>Fungi</taxon>
        <taxon>Dikarya</taxon>
        <taxon>Ascomycota</taxon>
        <taxon>Saccharomycotina</taxon>
        <taxon>Pichiomycetes</taxon>
        <taxon>Pichiales</taxon>
        <taxon>Pichiaceae</taxon>
        <taxon>Brettanomyces</taxon>
    </lineage>
</organism>
<dbReference type="OrthoDB" id="10262413at2759"/>
<dbReference type="InterPro" id="IPR001509">
    <property type="entry name" value="Epimerase_deHydtase"/>
</dbReference>
<dbReference type="KEGG" id="bnn:FOA43_003989"/>
<name>A0A875RWZ3_EENNA</name>
<dbReference type="AlphaFoldDB" id="A0A875RWZ3"/>
<dbReference type="CDD" id="cd05262">
    <property type="entry name" value="SDR_a7"/>
    <property type="match status" value="1"/>
</dbReference>
<dbReference type="Proteomes" id="UP000662931">
    <property type="component" value="Chromosome 4"/>
</dbReference>
<dbReference type="PANTHER" id="PTHR48079">
    <property type="entry name" value="PROTEIN YEEZ"/>
    <property type="match status" value="1"/>
</dbReference>
<evidence type="ECO:0000313" key="3">
    <source>
        <dbReference type="Proteomes" id="UP000662931"/>
    </source>
</evidence>
<dbReference type="RefSeq" id="XP_038780162.1">
    <property type="nucleotide sequence ID" value="XM_038924234.1"/>
</dbReference>
<dbReference type="GeneID" id="62197389"/>
<protein>
    <recommendedName>
        <fullName evidence="1">NAD-dependent epimerase/dehydratase domain-containing protein</fullName>
    </recommendedName>
</protein>
<dbReference type="SUPFAM" id="SSF51735">
    <property type="entry name" value="NAD(P)-binding Rossmann-fold domains"/>
    <property type="match status" value="1"/>
</dbReference>
<dbReference type="InterPro" id="IPR036291">
    <property type="entry name" value="NAD(P)-bd_dom_sf"/>
</dbReference>